<protein>
    <submittedName>
        <fullName evidence="1">Nuclear transport factor 2 family protein</fullName>
    </submittedName>
</protein>
<evidence type="ECO:0000313" key="1">
    <source>
        <dbReference type="EMBL" id="MEQ4481307.1"/>
    </source>
</evidence>
<dbReference type="InterPro" id="IPR032710">
    <property type="entry name" value="NTF2-like_dom_sf"/>
</dbReference>
<organism evidence="1 2">
    <name type="scientific">Cohnella silvisoli</name>
    <dbReference type="NCBI Taxonomy" id="2873699"/>
    <lineage>
        <taxon>Bacteria</taxon>
        <taxon>Bacillati</taxon>
        <taxon>Bacillota</taxon>
        <taxon>Bacilli</taxon>
        <taxon>Bacillales</taxon>
        <taxon>Paenibacillaceae</taxon>
        <taxon>Cohnella</taxon>
    </lineage>
</organism>
<dbReference type="Gene3D" id="3.10.450.50">
    <property type="match status" value="2"/>
</dbReference>
<name>A0ABV1KND6_9BACL</name>
<evidence type="ECO:0000313" key="2">
    <source>
        <dbReference type="Proteomes" id="UP001493487"/>
    </source>
</evidence>
<keyword evidence="2" id="KW-1185">Reference proteome</keyword>
<dbReference type="RefSeq" id="WP_232182186.1">
    <property type="nucleotide sequence ID" value="NZ_JAIOAP010000001.1"/>
</dbReference>
<accession>A0ABV1KND6</accession>
<gene>
    <name evidence="1" type="ORF">QJS35_02735</name>
</gene>
<sequence length="256" mass="28316">MTTLNNGEKAVAVLKSLESGDSVAIKSWINPDKYIQHNLSFPSGRDVMLGALDQLKQAGTIVDIKRVLVDGNLVVLHTDYNFFGPKAGFDIFRFENGQIVEHWDNLQDKVETTPSGHTMFDGPIESVNADKTEENKAFVKNFVQDVLMGQNPGKLTSYFNGDKYIQHNPAIADGLSGLGAALEAMAKQGIEMKYDKIHMVIGQGNFVLAASEGTFGGTHTSFYDLFRVENGKIAEHWDVMETILPKEKWANDNGKF</sequence>
<comment type="caution">
    <text evidence="1">The sequence shown here is derived from an EMBL/GenBank/DDBJ whole genome shotgun (WGS) entry which is preliminary data.</text>
</comment>
<reference evidence="1 2" key="1">
    <citation type="journal article" date="2023" name="Genome Announc.">
        <title>Pan-Genome Analyses of the Genus Cohnella and Proposal of the Novel Species Cohnella silvisoli sp. nov., Isolated from Forest Soil.</title>
        <authorList>
            <person name="Wang C."/>
            <person name="Mao L."/>
            <person name="Bao G."/>
            <person name="Zhu H."/>
        </authorList>
    </citation>
    <scope>NUCLEOTIDE SEQUENCE [LARGE SCALE GENOMIC DNA]</scope>
    <source>
        <strain evidence="1 2">NL03-T5-1</strain>
    </source>
</reference>
<dbReference type="Proteomes" id="UP001493487">
    <property type="component" value="Unassembled WGS sequence"/>
</dbReference>
<proteinExistence type="predicted"/>
<dbReference type="SUPFAM" id="SSF54427">
    <property type="entry name" value="NTF2-like"/>
    <property type="match status" value="2"/>
</dbReference>
<dbReference type="EMBL" id="JASKHM010000001">
    <property type="protein sequence ID" value="MEQ4481307.1"/>
    <property type="molecule type" value="Genomic_DNA"/>
</dbReference>